<feature type="compositionally biased region" description="Polar residues" evidence="1">
    <location>
        <begin position="272"/>
        <end position="287"/>
    </location>
</feature>
<sequence length="363" mass="40956">MSDTFLTHYMETISSSRRLMSEILSILRNQELNIDYFYRDALRSPPTPIVDHSRRNNNYRSNYSSYSRSNHSDGHPQSPSNDTPPPPPPPETPSPRNTPPGPQNRYSQQPRFLERRISQPRMPERFSNNFQQSGRTTTIADVFAAAIMSEMNNLTPVVVRPSEYQINNATETISFSSILENERRYDRCPISHEPFTENSTVTRIRHCGHYFEPVSLTTLFRNSVRCPVCRYDIRDYTTTDAPRNTNANTNTNTNTNTNAIGSANSHIEEDPTSSNELSPTNSNDSQLSVRIPYSALNGGSSMTNRNNRITHTSPMQISSLNLPRRIGNALRSGSRITYSLDLIPTNGSNARPTRPPGNNSLNT</sequence>
<evidence type="ECO:0000256" key="1">
    <source>
        <dbReference type="SAM" id="MobiDB-lite"/>
    </source>
</evidence>
<evidence type="ECO:0000313" key="2">
    <source>
        <dbReference type="EMBL" id="QHU02983.1"/>
    </source>
</evidence>
<feature type="compositionally biased region" description="Pro residues" evidence="1">
    <location>
        <begin position="82"/>
        <end position="102"/>
    </location>
</feature>
<feature type="region of interest" description="Disordered" evidence="1">
    <location>
        <begin position="241"/>
        <end position="287"/>
    </location>
</feature>
<dbReference type="AlphaFoldDB" id="A0A6C0JC91"/>
<feature type="compositionally biased region" description="Low complexity" evidence="1">
    <location>
        <begin position="241"/>
        <end position="264"/>
    </location>
</feature>
<name>A0A6C0JC91_9ZZZZ</name>
<feature type="region of interest" description="Disordered" evidence="1">
    <location>
        <begin position="44"/>
        <end position="108"/>
    </location>
</feature>
<organism evidence="2">
    <name type="scientific">viral metagenome</name>
    <dbReference type="NCBI Taxonomy" id="1070528"/>
    <lineage>
        <taxon>unclassified sequences</taxon>
        <taxon>metagenomes</taxon>
        <taxon>organismal metagenomes</taxon>
    </lineage>
</organism>
<feature type="compositionally biased region" description="Low complexity" evidence="1">
    <location>
        <begin position="56"/>
        <end position="69"/>
    </location>
</feature>
<feature type="region of interest" description="Disordered" evidence="1">
    <location>
        <begin position="343"/>
        <end position="363"/>
    </location>
</feature>
<proteinExistence type="predicted"/>
<protein>
    <submittedName>
        <fullName evidence="2">Uncharacterized protein</fullName>
    </submittedName>
</protein>
<dbReference type="Gene3D" id="3.30.40.10">
    <property type="entry name" value="Zinc/RING finger domain, C3HC4 (zinc finger)"/>
    <property type="match status" value="1"/>
</dbReference>
<accession>A0A6C0JC91</accession>
<dbReference type="EMBL" id="MN740368">
    <property type="protein sequence ID" value="QHU02983.1"/>
    <property type="molecule type" value="Genomic_DNA"/>
</dbReference>
<dbReference type="InterPro" id="IPR013083">
    <property type="entry name" value="Znf_RING/FYVE/PHD"/>
</dbReference>
<feature type="compositionally biased region" description="Polar residues" evidence="1">
    <location>
        <begin position="345"/>
        <end position="363"/>
    </location>
</feature>
<reference evidence="2" key="1">
    <citation type="journal article" date="2020" name="Nature">
        <title>Giant virus diversity and host interactions through global metagenomics.</title>
        <authorList>
            <person name="Schulz F."/>
            <person name="Roux S."/>
            <person name="Paez-Espino D."/>
            <person name="Jungbluth S."/>
            <person name="Walsh D.A."/>
            <person name="Denef V.J."/>
            <person name="McMahon K.D."/>
            <person name="Konstantinidis K.T."/>
            <person name="Eloe-Fadrosh E.A."/>
            <person name="Kyrpides N.C."/>
            <person name="Woyke T."/>
        </authorList>
    </citation>
    <scope>NUCLEOTIDE SEQUENCE</scope>
    <source>
        <strain evidence="2">GVMAG-M-3300025890-48</strain>
    </source>
</reference>
<dbReference type="SUPFAM" id="SSF57850">
    <property type="entry name" value="RING/U-box"/>
    <property type="match status" value="1"/>
</dbReference>